<dbReference type="PANTHER" id="PTHR44826">
    <property type="entry name" value="SPORE COAT PROTEIN SP85"/>
    <property type="match status" value="1"/>
</dbReference>
<comment type="function">
    <text evidence="5">In the vertebrate host, binds to highly sulfated heparan sulfate proteoglycans (HSPGs) on the surface of host hepatocytes and is required for sporozoite invasion of the host hepatocytes.</text>
</comment>
<evidence type="ECO:0000256" key="5">
    <source>
        <dbReference type="ARBA" id="ARBA00033726"/>
    </source>
</evidence>
<dbReference type="Proteomes" id="UP001153069">
    <property type="component" value="Unassembled WGS sequence"/>
</dbReference>
<dbReference type="AlphaFoldDB" id="A0A9N8F4G7"/>
<feature type="region of interest" description="Disordered" evidence="7">
    <location>
        <begin position="176"/>
        <end position="272"/>
    </location>
</feature>
<dbReference type="PANTHER" id="PTHR44826:SF3">
    <property type="entry name" value="SPORE COAT PROTEIN SP85"/>
    <property type="match status" value="1"/>
</dbReference>
<feature type="compositionally biased region" description="Low complexity" evidence="7">
    <location>
        <begin position="303"/>
        <end position="336"/>
    </location>
</feature>
<evidence type="ECO:0000256" key="2">
    <source>
        <dbReference type="ARBA" id="ARBA00021911"/>
    </source>
</evidence>
<feature type="compositionally biased region" description="Basic and acidic residues" evidence="7">
    <location>
        <begin position="344"/>
        <end position="361"/>
    </location>
</feature>
<evidence type="ECO:0000256" key="6">
    <source>
        <dbReference type="ARBA" id="ARBA00045806"/>
    </source>
</evidence>
<accession>A0A9N8F4G7</accession>
<name>A0A9N8F4G7_9STRA</name>
<sequence>MVRTMRSLRVGLLLFFVTVGFAEGDCLLCEKGADGLKRPGYFVDAYRTTCAQKLTSIVFSMEGDSAECAWQRIKYREMCCGEAEPPPIDQLPTLHPATQVQHTGPFPPCDICDDKTFPSEPSMILNLLYLGMGSCRDFVVVGRAGKIVPNMCSQLQGVAYKPCGCGVGDPVDFDDASIDPVKFQTTPAPDVSDDPPTSEPSATPSRQPSSKPSYLPSVAPSASPLMAPSISPSQGPSTQPSTYPSLFPSTQPTSSPSPAPSTTEPSLFPSFGPSLAPSISPSLAPSISPSVYPSIHPSLFPSIHPSLLPSPFPSTTEPSISPSGSPSFGPSSLPSEAHGNVFRRTPDIDGKDGIEKYDSDNRGGNGGVRRLVKGGRYQARDTVDRH</sequence>
<keyword evidence="10" id="KW-1185">Reference proteome</keyword>
<feature type="region of interest" description="Disordered" evidence="7">
    <location>
        <begin position="303"/>
        <end position="386"/>
    </location>
</feature>
<keyword evidence="8" id="KW-0732">Signal</keyword>
<feature type="compositionally biased region" description="Low complexity" evidence="7">
    <location>
        <begin position="228"/>
        <end position="266"/>
    </location>
</feature>
<evidence type="ECO:0000256" key="3">
    <source>
        <dbReference type="ARBA" id="ARBA00022522"/>
    </source>
</evidence>
<gene>
    <name evidence="9" type="ORF">SEMRO_2890_G339541.1</name>
</gene>
<feature type="chain" id="PRO_5040124821" description="Circumsporozoite protein" evidence="8">
    <location>
        <begin position="25"/>
        <end position="386"/>
    </location>
</feature>
<keyword evidence="4" id="KW-0677">Repeat</keyword>
<comment type="caution">
    <text evidence="9">The sequence shown here is derived from an EMBL/GenBank/DDBJ whole genome shotgun (WGS) entry which is preliminary data.</text>
</comment>
<evidence type="ECO:0000256" key="7">
    <source>
        <dbReference type="SAM" id="MobiDB-lite"/>
    </source>
</evidence>
<feature type="signal peptide" evidence="8">
    <location>
        <begin position="1"/>
        <end position="24"/>
    </location>
</feature>
<evidence type="ECO:0000256" key="1">
    <source>
        <dbReference type="ARBA" id="ARBA00006241"/>
    </source>
</evidence>
<evidence type="ECO:0000256" key="8">
    <source>
        <dbReference type="SAM" id="SignalP"/>
    </source>
</evidence>
<dbReference type="InterPro" id="IPR051860">
    <property type="entry name" value="Plasmodium_CSP_Invasion"/>
</dbReference>
<evidence type="ECO:0000313" key="10">
    <source>
        <dbReference type="Proteomes" id="UP001153069"/>
    </source>
</evidence>
<organism evidence="9 10">
    <name type="scientific">Seminavis robusta</name>
    <dbReference type="NCBI Taxonomy" id="568900"/>
    <lineage>
        <taxon>Eukaryota</taxon>
        <taxon>Sar</taxon>
        <taxon>Stramenopiles</taxon>
        <taxon>Ochrophyta</taxon>
        <taxon>Bacillariophyta</taxon>
        <taxon>Bacillariophyceae</taxon>
        <taxon>Bacillariophycidae</taxon>
        <taxon>Naviculales</taxon>
        <taxon>Naviculaceae</taxon>
        <taxon>Seminavis</taxon>
    </lineage>
</organism>
<protein>
    <recommendedName>
        <fullName evidence="2">Circumsporozoite protein</fullName>
    </recommendedName>
</protein>
<comment type="function">
    <text evidence="6">Essential sporozoite protein. In the mosquito vector, required for sporozoite development in the oocyst, migration through the vector hemolymph and entry into the vector salivary glands. In the vertebrate host, required for sporozoite migration through the host dermis and infection of host hepatocytes. Binds to highly sulfated heparan sulfate proteoglycans (HSPGs) on the surface of host hepatocytes.</text>
</comment>
<dbReference type="PRINTS" id="PR01217">
    <property type="entry name" value="PRICHEXTENSN"/>
</dbReference>
<proteinExistence type="inferred from homology"/>
<dbReference type="EMBL" id="CAICTM010002888">
    <property type="protein sequence ID" value="CAB9530465.1"/>
    <property type="molecule type" value="Genomic_DNA"/>
</dbReference>
<reference evidence="9" key="1">
    <citation type="submission" date="2020-06" db="EMBL/GenBank/DDBJ databases">
        <authorList>
            <consortium name="Plant Systems Biology data submission"/>
        </authorList>
    </citation>
    <scope>NUCLEOTIDE SEQUENCE</scope>
    <source>
        <strain evidence="9">D6</strain>
    </source>
</reference>
<comment type="similarity">
    <text evidence="1">Belongs to the plasmodium circumsporozoite protein family.</text>
</comment>
<keyword evidence="3" id="KW-0748">Sporozoite</keyword>
<feature type="compositionally biased region" description="Polar residues" evidence="7">
    <location>
        <begin position="199"/>
        <end position="212"/>
    </location>
</feature>
<evidence type="ECO:0000256" key="4">
    <source>
        <dbReference type="ARBA" id="ARBA00022737"/>
    </source>
</evidence>
<evidence type="ECO:0000313" key="9">
    <source>
        <dbReference type="EMBL" id="CAB9530465.1"/>
    </source>
</evidence>